<dbReference type="GO" id="GO:0007229">
    <property type="term" value="P:integrin-mediated signaling pathway"/>
    <property type="evidence" value="ECO:0007669"/>
    <property type="project" value="TreeGrafter"/>
</dbReference>
<dbReference type="GO" id="GO:0008305">
    <property type="term" value="C:integrin complex"/>
    <property type="evidence" value="ECO:0007669"/>
    <property type="project" value="TreeGrafter"/>
</dbReference>
<protein>
    <recommendedName>
        <fullName evidence="6">Integrin beta</fullName>
    </recommendedName>
</protein>
<comment type="caution">
    <text evidence="4">The sequence shown here is derived from an EMBL/GenBank/DDBJ whole genome shotgun (WGS) entry which is preliminary data.</text>
</comment>
<dbReference type="InterPro" id="IPR015812">
    <property type="entry name" value="Integrin_bsu"/>
</dbReference>
<dbReference type="GO" id="GO:0033627">
    <property type="term" value="P:cell adhesion mediated by integrin"/>
    <property type="evidence" value="ECO:0007669"/>
    <property type="project" value="TreeGrafter"/>
</dbReference>
<feature type="signal peptide" evidence="3">
    <location>
        <begin position="1"/>
        <end position="16"/>
    </location>
</feature>
<sequence length="251" mass="28775">MFGCVIIVIYWISVNSLLPKNPCFYLETCDTCIVDPLCMWVTKMDDYIHSPYTQKGMRHCVLRESKTVFKPEDVYQSQQSVKRSHPSTVNEFRINPYKIEISSGAVDEIRFDVTVKPKQANRLNLYFLIHCTTALENIFGIISSNLDAIYADLTTPLRFPRTKMGIGEFVDIPNFPFIKWDDEFETTRLMIVVTDISSKRAGHGDMIGLFHPSEGQCKIRNNETAAKTDTDYIHPHLLGDILMNEKSEGYS</sequence>
<name>A0A0C2J3W9_THEKT</name>
<dbReference type="AlphaFoldDB" id="A0A0C2J3W9"/>
<dbReference type="GO" id="GO:0007160">
    <property type="term" value="P:cell-matrix adhesion"/>
    <property type="evidence" value="ECO:0007669"/>
    <property type="project" value="TreeGrafter"/>
</dbReference>
<dbReference type="InterPro" id="IPR036465">
    <property type="entry name" value="vWFA_dom_sf"/>
</dbReference>
<evidence type="ECO:0000256" key="2">
    <source>
        <dbReference type="ARBA" id="ARBA00023180"/>
    </source>
</evidence>
<evidence type="ECO:0000256" key="1">
    <source>
        <dbReference type="ARBA" id="ARBA00023157"/>
    </source>
</evidence>
<evidence type="ECO:0000313" key="4">
    <source>
        <dbReference type="EMBL" id="KII72544.1"/>
    </source>
</evidence>
<dbReference type="OrthoDB" id="5956021at2759"/>
<proteinExistence type="predicted"/>
<reference evidence="4 5" key="1">
    <citation type="journal article" date="2014" name="Genome Biol. Evol.">
        <title>The genome of the myxosporean Thelohanellus kitauei shows adaptations to nutrient acquisition within its fish host.</title>
        <authorList>
            <person name="Yang Y."/>
            <person name="Xiong J."/>
            <person name="Zhou Z."/>
            <person name="Huo F."/>
            <person name="Miao W."/>
            <person name="Ran C."/>
            <person name="Liu Y."/>
            <person name="Zhang J."/>
            <person name="Feng J."/>
            <person name="Wang M."/>
            <person name="Wang M."/>
            <person name="Wang L."/>
            <person name="Yao B."/>
        </authorList>
    </citation>
    <scope>NUCLEOTIDE SEQUENCE [LARGE SCALE GENOMIC DNA]</scope>
    <source>
        <strain evidence="4">Wuqing</strain>
    </source>
</reference>
<keyword evidence="2" id="KW-0325">Glycoprotein</keyword>
<keyword evidence="1" id="KW-1015">Disulfide bond</keyword>
<dbReference type="GO" id="GO:0005925">
    <property type="term" value="C:focal adhesion"/>
    <property type="evidence" value="ECO:0007669"/>
    <property type="project" value="TreeGrafter"/>
</dbReference>
<accession>A0A0C2J3W9</accession>
<keyword evidence="5" id="KW-1185">Reference proteome</keyword>
<organism evidence="4 5">
    <name type="scientific">Thelohanellus kitauei</name>
    <name type="common">Myxosporean</name>
    <dbReference type="NCBI Taxonomy" id="669202"/>
    <lineage>
        <taxon>Eukaryota</taxon>
        <taxon>Metazoa</taxon>
        <taxon>Cnidaria</taxon>
        <taxon>Myxozoa</taxon>
        <taxon>Myxosporea</taxon>
        <taxon>Bivalvulida</taxon>
        <taxon>Platysporina</taxon>
        <taxon>Myxobolidae</taxon>
        <taxon>Thelohanellus</taxon>
    </lineage>
</organism>
<dbReference type="Proteomes" id="UP000031668">
    <property type="component" value="Unassembled WGS sequence"/>
</dbReference>
<dbReference type="PANTHER" id="PTHR10082:SF3">
    <property type="entry name" value="INTEGRIN BETA-LIKE PROTEIN 1"/>
    <property type="match status" value="1"/>
</dbReference>
<evidence type="ECO:0008006" key="6">
    <source>
        <dbReference type="Google" id="ProtNLM"/>
    </source>
</evidence>
<evidence type="ECO:0000313" key="5">
    <source>
        <dbReference type="Proteomes" id="UP000031668"/>
    </source>
</evidence>
<dbReference type="GO" id="GO:0009986">
    <property type="term" value="C:cell surface"/>
    <property type="evidence" value="ECO:0007669"/>
    <property type="project" value="TreeGrafter"/>
</dbReference>
<gene>
    <name evidence="4" type="ORF">RF11_04359</name>
</gene>
<dbReference type="GO" id="GO:0098609">
    <property type="term" value="P:cell-cell adhesion"/>
    <property type="evidence" value="ECO:0007669"/>
    <property type="project" value="TreeGrafter"/>
</dbReference>
<feature type="chain" id="PRO_5002167450" description="Integrin beta" evidence="3">
    <location>
        <begin position="17"/>
        <end position="251"/>
    </location>
</feature>
<dbReference type="GO" id="GO:0005178">
    <property type="term" value="F:integrin binding"/>
    <property type="evidence" value="ECO:0007669"/>
    <property type="project" value="TreeGrafter"/>
</dbReference>
<dbReference type="EMBL" id="JWZT01001186">
    <property type="protein sequence ID" value="KII72544.1"/>
    <property type="molecule type" value="Genomic_DNA"/>
</dbReference>
<dbReference type="PANTHER" id="PTHR10082">
    <property type="entry name" value="INTEGRIN BETA SUBUNIT"/>
    <property type="match status" value="1"/>
</dbReference>
<evidence type="ECO:0000256" key="3">
    <source>
        <dbReference type="SAM" id="SignalP"/>
    </source>
</evidence>
<dbReference type="GO" id="GO:0016477">
    <property type="term" value="P:cell migration"/>
    <property type="evidence" value="ECO:0007669"/>
    <property type="project" value="TreeGrafter"/>
</dbReference>
<dbReference type="Gene3D" id="3.40.50.410">
    <property type="entry name" value="von Willebrand factor, type A domain"/>
    <property type="match status" value="1"/>
</dbReference>
<keyword evidence="3" id="KW-0732">Signal</keyword>